<proteinExistence type="predicted"/>
<organism evidence="2 3">
    <name type="scientific">Tanacetum coccineum</name>
    <dbReference type="NCBI Taxonomy" id="301880"/>
    <lineage>
        <taxon>Eukaryota</taxon>
        <taxon>Viridiplantae</taxon>
        <taxon>Streptophyta</taxon>
        <taxon>Embryophyta</taxon>
        <taxon>Tracheophyta</taxon>
        <taxon>Spermatophyta</taxon>
        <taxon>Magnoliopsida</taxon>
        <taxon>eudicotyledons</taxon>
        <taxon>Gunneridae</taxon>
        <taxon>Pentapetalae</taxon>
        <taxon>asterids</taxon>
        <taxon>campanulids</taxon>
        <taxon>Asterales</taxon>
        <taxon>Asteraceae</taxon>
        <taxon>Asteroideae</taxon>
        <taxon>Anthemideae</taxon>
        <taxon>Anthemidinae</taxon>
        <taxon>Tanacetum</taxon>
    </lineage>
</organism>
<protein>
    <submittedName>
        <fullName evidence="2">Uncharacterized protein</fullName>
    </submittedName>
</protein>
<evidence type="ECO:0000256" key="1">
    <source>
        <dbReference type="SAM" id="MobiDB-lite"/>
    </source>
</evidence>
<keyword evidence="3" id="KW-1185">Reference proteome</keyword>
<dbReference type="Proteomes" id="UP001151760">
    <property type="component" value="Unassembled WGS sequence"/>
</dbReference>
<dbReference type="EMBL" id="BQNB010021663">
    <property type="protein sequence ID" value="GJU08743.1"/>
    <property type="molecule type" value="Genomic_DNA"/>
</dbReference>
<feature type="compositionally biased region" description="Basic and acidic residues" evidence="1">
    <location>
        <begin position="150"/>
        <end position="171"/>
    </location>
</feature>
<reference evidence="2" key="2">
    <citation type="submission" date="2022-01" db="EMBL/GenBank/DDBJ databases">
        <authorList>
            <person name="Yamashiro T."/>
            <person name="Shiraishi A."/>
            <person name="Satake H."/>
            <person name="Nakayama K."/>
        </authorList>
    </citation>
    <scope>NUCLEOTIDE SEQUENCE</scope>
</reference>
<evidence type="ECO:0000313" key="3">
    <source>
        <dbReference type="Proteomes" id="UP001151760"/>
    </source>
</evidence>
<sequence>MEESTRIQSVGLEVLKEFDLLKWDQHSPSKKKNLVAVEEHAEKPGKKPATRRQTVGVQIRDTPGVSVSKRKTPVKTERSKGIELLFEAALLEEAQLKKAIKQSKQETNIHQARGLSDGAGLELEGPDEQKGKSSDTSEGTGLIPGVPDVSKADSSKRKGNEEMTDAEKVDAENENVNEEVAGDQVNDDAQATVTAALATQKTKVPLQSYSNSSDYANKFLNFDNIPSTDTKIILMMDIKVQYVDLSSQTSPLFTVHVLVIPESLTAPATTMPPPISPFISLPQQSTPIPTPTTTEAIILTTSTPDSSTLTAIYHRLFDLENY</sequence>
<reference evidence="2" key="1">
    <citation type="journal article" date="2022" name="Int. J. Mol. Sci.">
        <title>Draft Genome of Tanacetum Coccineum: Genomic Comparison of Closely Related Tanacetum-Family Plants.</title>
        <authorList>
            <person name="Yamashiro T."/>
            <person name="Shiraishi A."/>
            <person name="Nakayama K."/>
            <person name="Satake H."/>
        </authorList>
    </citation>
    <scope>NUCLEOTIDE SEQUENCE</scope>
</reference>
<feature type="region of interest" description="Disordered" evidence="1">
    <location>
        <begin position="99"/>
        <end position="171"/>
    </location>
</feature>
<evidence type="ECO:0000313" key="2">
    <source>
        <dbReference type="EMBL" id="GJU08743.1"/>
    </source>
</evidence>
<comment type="caution">
    <text evidence="2">The sequence shown here is derived from an EMBL/GenBank/DDBJ whole genome shotgun (WGS) entry which is preliminary data.</text>
</comment>
<name>A0ABQ5JB90_9ASTR</name>
<gene>
    <name evidence="2" type="ORF">Tco_1125173</name>
</gene>
<feature type="region of interest" description="Disordered" evidence="1">
    <location>
        <begin position="27"/>
        <end position="78"/>
    </location>
</feature>
<accession>A0ABQ5JB90</accession>